<dbReference type="InterPro" id="IPR055091">
    <property type="entry name" value="WelO5-like"/>
</dbReference>
<dbReference type="EMBL" id="JARVKM010000036">
    <property type="protein sequence ID" value="KAK9775195.1"/>
    <property type="molecule type" value="Genomic_DNA"/>
</dbReference>
<keyword evidence="1" id="KW-0560">Oxidoreductase</keyword>
<reference evidence="1 2" key="1">
    <citation type="submission" date="2024-02" db="EMBL/GenBank/DDBJ databases">
        <title>First draft genome assembly of two strains of Seiridium cardinale.</title>
        <authorList>
            <person name="Emiliani G."/>
            <person name="Scali E."/>
        </authorList>
    </citation>
    <scope>NUCLEOTIDE SEQUENCE [LARGE SCALE GENOMIC DNA]</scope>
    <source>
        <strain evidence="1 2">BM-138-000479</strain>
    </source>
</reference>
<keyword evidence="1" id="KW-0223">Dioxygenase</keyword>
<dbReference type="Gene3D" id="2.60.120.620">
    <property type="entry name" value="q2cbj1_9rhob like domain"/>
    <property type="match status" value="1"/>
</dbReference>
<evidence type="ECO:0000313" key="2">
    <source>
        <dbReference type="Proteomes" id="UP001465668"/>
    </source>
</evidence>
<name>A0ABR2XNK4_9PEZI</name>
<dbReference type="GO" id="GO:0051213">
    <property type="term" value="F:dioxygenase activity"/>
    <property type="evidence" value="ECO:0007669"/>
    <property type="project" value="UniProtKB-KW"/>
</dbReference>
<proteinExistence type="predicted"/>
<dbReference type="Pfam" id="PF22814">
    <property type="entry name" value="WelO5"/>
    <property type="match status" value="1"/>
</dbReference>
<dbReference type="Proteomes" id="UP001465668">
    <property type="component" value="Unassembled WGS sequence"/>
</dbReference>
<gene>
    <name evidence="1" type="ORF">SCAR479_08171</name>
</gene>
<protein>
    <submittedName>
        <fullName evidence="1">Prolyl 4-hydroxylase alpha subunit Fe(2+) 2OG dioxygenase domain-containing protein</fullName>
    </submittedName>
</protein>
<organism evidence="1 2">
    <name type="scientific">Seiridium cardinale</name>
    <dbReference type="NCBI Taxonomy" id="138064"/>
    <lineage>
        <taxon>Eukaryota</taxon>
        <taxon>Fungi</taxon>
        <taxon>Dikarya</taxon>
        <taxon>Ascomycota</taxon>
        <taxon>Pezizomycotina</taxon>
        <taxon>Sordariomycetes</taxon>
        <taxon>Xylariomycetidae</taxon>
        <taxon>Amphisphaeriales</taxon>
        <taxon>Sporocadaceae</taxon>
        <taxon>Seiridium</taxon>
    </lineage>
</organism>
<comment type="caution">
    <text evidence="1">The sequence shown here is derived from an EMBL/GenBank/DDBJ whole genome shotgun (WGS) entry which is preliminary data.</text>
</comment>
<evidence type="ECO:0000313" key="1">
    <source>
        <dbReference type="EMBL" id="KAK9775195.1"/>
    </source>
</evidence>
<sequence>MMQTSRISHDPLKTSTEGSVDMLSETGITSDSHWKRTGPVGLTRESFLDLLFGRTPLVREEQFLIPSQSQGLYDHFVPLLSPYLHVTGPPVSKVGVAQFEFQAQSAEDFKNRAGDEKERYFRECEKFRTLHDGLADIVGENVWEKMSNIVAELVPEYDVCVANEGPGKTYFSGIVRKINSGVPIHCDWAPYDCATEDWILSKITHQLAVNLYLSPATRGGSTTVFDVQWTPGALEYRDPATYGYFEDVVRGRATATFQPGMGDLCFFNSRNLHIVRSLEPGEDTQRIAMSSFVGLLPTEVTGGKPKLIFWS</sequence>
<keyword evidence="2" id="KW-1185">Reference proteome</keyword>
<accession>A0ABR2XNK4</accession>